<evidence type="ECO:0000313" key="10">
    <source>
        <dbReference type="Proteomes" id="UP000809621"/>
    </source>
</evidence>
<evidence type="ECO:0000313" key="9">
    <source>
        <dbReference type="EMBL" id="MBM7035559.1"/>
    </source>
</evidence>
<name>A0ABS2HES3_9VIBR</name>
<dbReference type="SUPFAM" id="SSF58104">
    <property type="entry name" value="Methyl-accepting chemotaxis protein (MCP) signaling domain"/>
    <property type="match status" value="1"/>
</dbReference>
<dbReference type="PROSITE" id="PS50885">
    <property type="entry name" value="HAMP"/>
    <property type="match status" value="1"/>
</dbReference>
<dbReference type="Gene3D" id="1.10.287.950">
    <property type="entry name" value="Methyl-accepting chemotaxis protein"/>
    <property type="match status" value="1"/>
</dbReference>
<dbReference type="PANTHER" id="PTHR32089">
    <property type="entry name" value="METHYL-ACCEPTING CHEMOTAXIS PROTEIN MCPB"/>
    <property type="match status" value="1"/>
</dbReference>
<dbReference type="PROSITE" id="PS50111">
    <property type="entry name" value="CHEMOTAXIS_TRANSDUC_2"/>
    <property type="match status" value="1"/>
</dbReference>
<evidence type="ECO:0000256" key="5">
    <source>
        <dbReference type="SAM" id="Coils"/>
    </source>
</evidence>
<feature type="coiled-coil region" evidence="5">
    <location>
        <begin position="406"/>
        <end position="433"/>
    </location>
</feature>
<sequence>MLNKFKKVNHKLFAIMASGLFSLLVVAGVSLYSGTRLSDEFTSFQYYSQSAATAAAIEGDVLSARINALTYRNSFDMQFLDTASVLLDQARMQAQQYSKHGVNVERKQRYFTVDQLLEQYMEVLSKVKNYHQSGSPISKDSGYWDELKELGFSVANILDGLKKQSVEHQIAVEDDFSATIDWTNAVVLIALMLAIPSLYGLCHIIGSSITKPIEQARLMAERLASGSLTNAVIDATGRDEIAQMLRMLSEMERTLYTTIEEVVTCSDTLASASEELSTVNGEVLQSARDQQLDTDQVATAVNQMTAAINEVATSASLASTEAATTTQVADEGDRVMSQTMQKVSGLASKMGVLSKEITTLKSGTQEVAEIMDVIQKIAEQTNLLALNAAIEAARAGTQGRGFAVVADEVRQLAQQTQKAVEQIETKIVTLQQNTVQVVESIDESQDMLQQTVDQSESASKAFSTIVTCVETTNELNTLIATATEQQSTTAELINQSITSMRDRVETTVLQMQDSNQAANELARMSVTLSDQVRFFELQVKELA</sequence>
<dbReference type="InterPro" id="IPR003660">
    <property type="entry name" value="HAMP_dom"/>
</dbReference>
<organism evidence="9 10">
    <name type="scientific">Vibrio ulleungensis</name>
    <dbReference type="NCBI Taxonomy" id="2807619"/>
    <lineage>
        <taxon>Bacteria</taxon>
        <taxon>Pseudomonadati</taxon>
        <taxon>Pseudomonadota</taxon>
        <taxon>Gammaproteobacteria</taxon>
        <taxon>Vibrionales</taxon>
        <taxon>Vibrionaceae</taxon>
        <taxon>Vibrio</taxon>
    </lineage>
</organism>
<reference evidence="9 10" key="1">
    <citation type="submission" date="2021-02" db="EMBL/GenBank/DDBJ databases">
        <authorList>
            <person name="Park J.-S."/>
        </authorList>
    </citation>
    <scope>NUCLEOTIDE SEQUENCE [LARGE SCALE GENOMIC DNA]</scope>
    <source>
        <strain evidence="9 10">188UL20-2</strain>
    </source>
</reference>
<comment type="similarity">
    <text evidence="3">Belongs to the methyl-accepting chemotaxis (MCP) protein family.</text>
</comment>
<dbReference type="EMBL" id="JAFEUM010000001">
    <property type="protein sequence ID" value="MBM7035559.1"/>
    <property type="molecule type" value="Genomic_DNA"/>
</dbReference>
<feature type="domain" description="HAMP" evidence="8">
    <location>
        <begin position="207"/>
        <end position="260"/>
    </location>
</feature>
<dbReference type="InterPro" id="IPR004089">
    <property type="entry name" value="MCPsignal_dom"/>
</dbReference>
<evidence type="ECO:0000259" key="7">
    <source>
        <dbReference type="PROSITE" id="PS50111"/>
    </source>
</evidence>
<keyword evidence="6" id="KW-1133">Transmembrane helix</keyword>
<dbReference type="SMART" id="SM00283">
    <property type="entry name" value="MA"/>
    <property type="match status" value="1"/>
</dbReference>
<comment type="subcellular location">
    <subcellularLocation>
        <location evidence="1">Membrane</location>
    </subcellularLocation>
</comment>
<dbReference type="CDD" id="cd06225">
    <property type="entry name" value="HAMP"/>
    <property type="match status" value="1"/>
</dbReference>
<protein>
    <submittedName>
        <fullName evidence="9">Methyl-accepting chemotaxis protein</fullName>
    </submittedName>
</protein>
<keyword evidence="6" id="KW-0812">Transmembrane</keyword>
<evidence type="ECO:0000256" key="6">
    <source>
        <dbReference type="SAM" id="Phobius"/>
    </source>
</evidence>
<keyword evidence="6" id="KW-0472">Membrane</keyword>
<evidence type="ECO:0000256" key="3">
    <source>
        <dbReference type="ARBA" id="ARBA00029447"/>
    </source>
</evidence>
<dbReference type="RefSeq" id="WP_205157151.1">
    <property type="nucleotide sequence ID" value="NZ_JAFEUM010000001.1"/>
</dbReference>
<evidence type="ECO:0000256" key="2">
    <source>
        <dbReference type="ARBA" id="ARBA00023224"/>
    </source>
</evidence>
<evidence type="ECO:0000256" key="4">
    <source>
        <dbReference type="PROSITE-ProRule" id="PRU00284"/>
    </source>
</evidence>
<gene>
    <name evidence="9" type="ORF">JQC93_03985</name>
</gene>
<keyword evidence="10" id="KW-1185">Reference proteome</keyword>
<accession>A0ABS2HES3</accession>
<dbReference type="Pfam" id="PF00015">
    <property type="entry name" value="MCPsignal"/>
    <property type="match status" value="1"/>
</dbReference>
<evidence type="ECO:0000256" key="1">
    <source>
        <dbReference type="ARBA" id="ARBA00004370"/>
    </source>
</evidence>
<keyword evidence="5" id="KW-0175">Coiled coil</keyword>
<dbReference type="CDD" id="cd11386">
    <property type="entry name" value="MCP_signal"/>
    <property type="match status" value="1"/>
</dbReference>
<feature type="domain" description="Methyl-accepting transducer" evidence="7">
    <location>
        <begin position="265"/>
        <end position="501"/>
    </location>
</feature>
<feature type="transmembrane region" description="Helical" evidence="6">
    <location>
        <begin position="12"/>
        <end position="32"/>
    </location>
</feature>
<proteinExistence type="inferred from homology"/>
<comment type="caution">
    <text evidence="9">The sequence shown here is derived from an EMBL/GenBank/DDBJ whole genome shotgun (WGS) entry which is preliminary data.</text>
</comment>
<dbReference type="PANTHER" id="PTHR32089:SF120">
    <property type="entry name" value="METHYL-ACCEPTING CHEMOTAXIS PROTEIN TLPQ"/>
    <property type="match status" value="1"/>
</dbReference>
<dbReference type="Proteomes" id="UP000809621">
    <property type="component" value="Unassembled WGS sequence"/>
</dbReference>
<evidence type="ECO:0000259" key="8">
    <source>
        <dbReference type="PROSITE" id="PS50885"/>
    </source>
</evidence>
<keyword evidence="2 4" id="KW-0807">Transducer</keyword>